<organism evidence="1 2">
    <name type="scientific">Comamonas testosteroni</name>
    <name type="common">Pseudomonas testosteroni</name>
    <dbReference type="NCBI Taxonomy" id="285"/>
    <lineage>
        <taxon>Bacteria</taxon>
        <taxon>Pseudomonadati</taxon>
        <taxon>Pseudomonadota</taxon>
        <taxon>Betaproteobacteria</taxon>
        <taxon>Burkholderiales</taxon>
        <taxon>Comamonadaceae</taxon>
        <taxon>Comamonas</taxon>
    </lineage>
</organism>
<evidence type="ECO:0000313" key="2">
    <source>
        <dbReference type="Proteomes" id="UP000037442"/>
    </source>
</evidence>
<evidence type="ECO:0000313" key="1">
    <source>
        <dbReference type="EMBL" id="KOC19024.1"/>
    </source>
</evidence>
<sequence length="95" mass="9820">MGLNKSLASEQQVTQITAGGGIVMAGNGSSVPLRDAPRLAAEYGGNPKDWSKVSSSSYTAADGSLFEVHAYRNAITGQVVEPKTIQPVTFPGGKP</sequence>
<dbReference type="Proteomes" id="UP000037442">
    <property type="component" value="Unassembled WGS sequence"/>
</dbReference>
<proteinExistence type="predicted"/>
<accession>A0A0L7MAW5</accession>
<reference evidence="2" key="1">
    <citation type="submission" date="2014-06" db="EMBL/GenBank/DDBJ databases">
        <title>Draft genome sequence of C. testosteroni WDL7.</title>
        <authorList>
            <person name="Wu Y."/>
            <person name="Seshan H."/>
            <person name="Arumugam K."/>
        </authorList>
    </citation>
    <scope>NUCLEOTIDE SEQUENCE [LARGE SCALE GENOMIC DNA]</scope>
    <source>
        <strain evidence="2">WDL7</strain>
    </source>
</reference>
<gene>
    <name evidence="1" type="ORF">GL58_25830</name>
</gene>
<comment type="caution">
    <text evidence="1">The sequence shown here is derived from an EMBL/GenBank/DDBJ whole genome shotgun (WGS) entry which is preliminary data.</text>
</comment>
<protein>
    <submittedName>
        <fullName evidence="1">Uncharacterized protein</fullName>
    </submittedName>
</protein>
<name>A0A0L7MAW5_COMTE</name>
<dbReference type="PATRIC" id="fig|285.49.peg.5372"/>
<dbReference type="EMBL" id="JNVD01000036">
    <property type="protein sequence ID" value="KOC19024.1"/>
    <property type="molecule type" value="Genomic_DNA"/>
</dbReference>
<dbReference type="AlphaFoldDB" id="A0A0L7MAW5"/>